<dbReference type="OrthoDB" id="5342093at2759"/>
<dbReference type="AlphaFoldDB" id="A0A9P4T9X1"/>
<evidence type="ECO:0000313" key="2">
    <source>
        <dbReference type="EMBL" id="KAF2998308.1"/>
    </source>
</evidence>
<proteinExistence type="predicted"/>
<protein>
    <recommendedName>
        <fullName evidence="1">DUF6594 domain-containing protein</fullName>
    </recommendedName>
</protein>
<evidence type="ECO:0000313" key="3">
    <source>
        <dbReference type="Proteomes" id="UP000801428"/>
    </source>
</evidence>
<comment type="caution">
    <text evidence="2">The sequence shown here is derived from an EMBL/GenBank/DDBJ whole genome shotgun (WGS) entry which is preliminary data.</text>
</comment>
<dbReference type="EMBL" id="SWKU01000020">
    <property type="protein sequence ID" value="KAF2998308.1"/>
    <property type="molecule type" value="Genomic_DNA"/>
</dbReference>
<dbReference type="PANTHER" id="PTHR34502:SF5">
    <property type="entry name" value="DUF6594 DOMAIN-CONTAINING PROTEIN"/>
    <property type="match status" value="1"/>
</dbReference>
<dbReference type="Proteomes" id="UP000801428">
    <property type="component" value="Unassembled WGS sequence"/>
</dbReference>
<name>A0A9P4T9X1_CURKU</name>
<keyword evidence="3" id="KW-1185">Reference proteome</keyword>
<dbReference type="InterPro" id="IPR046529">
    <property type="entry name" value="DUF6594"/>
</dbReference>
<dbReference type="PANTHER" id="PTHR34502">
    <property type="entry name" value="DUF6594 DOMAIN-CONTAINING PROTEIN-RELATED"/>
    <property type="match status" value="1"/>
</dbReference>
<gene>
    <name evidence="2" type="ORF">E8E13_007575</name>
</gene>
<accession>A0A9P4T9X1</accession>
<sequence length="250" mass="28018">MGPLVATTASTTITTKLITESSPDDQGKTLRDLNTRNLLYFKAQIDALQIRILEQEEEQGLQMERYDTIAKHHNPDKKKQNHVYHSLLMDMRELLADYNEALLRYSKVSALSDPEAHNMRSLTNVLSAVGRPVNARGPEGRDTTWGDFPESTNSNWAGARAVVKALLTAKQPPKSNRDLVVTHQAAKIDGLTKWIVYWLMPFYWCMRDSYNSAKASSTEIFAATAAFSAVMVVFISQPIIQISPESNVSM</sequence>
<organism evidence="2 3">
    <name type="scientific">Curvularia kusanoi</name>
    <name type="common">Cochliobolus kusanoi</name>
    <dbReference type="NCBI Taxonomy" id="90978"/>
    <lineage>
        <taxon>Eukaryota</taxon>
        <taxon>Fungi</taxon>
        <taxon>Dikarya</taxon>
        <taxon>Ascomycota</taxon>
        <taxon>Pezizomycotina</taxon>
        <taxon>Dothideomycetes</taxon>
        <taxon>Pleosporomycetidae</taxon>
        <taxon>Pleosporales</taxon>
        <taxon>Pleosporineae</taxon>
        <taxon>Pleosporaceae</taxon>
        <taxon>Curvularia</taxon>
    </lineage>
</organism>
<reference evidence="2" key="1">
    <citation type="submission" date="2019-04" db="EMBL/GenBank/DDBJ databases">
        <title>Sequencing of skin fungus with MAO and IRED activity.</title>
        <authorList>
            <person name="Marsaioli A.J."/>
            <person name="Bonatto J.M.C."/>
            <person name="Reis Junior O."/>
        </authorList>
    </citation>
    <scope>NUCLEOTIDE SEQUENCE</scope>
    <source>
        <strain evidence="2">30M1</strain>
    </source>
</reference>
<evidence type="ECO:0000259" key="1">
    <source>
        <dbReference type="Pfam" id="PF20237"/>
    </source>
</evidence>
<dbReference type="Pfam" id="PF20237">
    <property type="entry name" value="DUF6594"/>
    <property type="match status" value="1"/>
</dbReference>
<feature type="domain" description="DUF6594" evidence="1">
    <location>
        <begin position="32"/>
        <end position="205"/>
    </location>
</feature>